<dbReference type="PANTHER" id="PTHR48098:SF1">
    <property type="entry name" value="DIACYLGLYCEROL ACYLTRANSFERASE_MYCOLYLTRANSFERASE AG85A"/>
    <property type="match status" value="1"/>
</dbReference>
<dbReference type="EMBL" id="PJEO01000050">
    <property type="protein sequence ID" value="PKQ44437.1"/>
    <property type="molecule type" value="Genomic_DNA"/>
</dbReference>
<evidence type="ECO:0000313" key="3">
    <source>
        <dbReference type="Proteomes" id="UP000233435"/>
    </source>
</evidence>
<evidence type="ECO:0008006" key="4">
    <source>
        <dbReference type="Google" id="ProtNLM"/>
    </source>
</evidence>
<comment type="caution">
    <text evidence="2">The sequence shown here is derived from an EMBL/GenBank/DDBJ whole genome shotgun (WGS) entry which is preliminary data.</text>
</comment>
<keyword evidence="3" id="KW-1185">Reference proteome</keyword>
<keyword evidence="1" id="KW-1133">Transmembrane helix</keyword>
<feature type="transmembrane region" description="Helical" evidence="1">
    <location>
        <begin position="9"/>
        <end position="26"/>
    </location>
</feature>
<reference evidence="2 3" key="1">
    <citation type="submission" date="2017-12" db="EMBL/GenBank/DDBJ databases">
        <title>Confluentibacter flavum sp. nov., isolated from the saline lake.</title>
        <authorList>
            <person name="Yu L."/>
        </authorList>
    </citation>
    <scope>NUCLEOTIDE SEQUENCE [LARGE SCALE GENOMIC DNA]</scope>
    <source>
        <strain evidence="2 3">3B</strain>
    </source>
</reference>
<evidence type="ECO:0000313" key="2">
    <source>
        <dbReference type="EMBL" id="PKQ44437.1"/>
    </source>
</evidence>
<gene>
    <name evidence="2" type="ORF">CSW08_13580</name>
</gene>
<dbReference type="InterPro" id="IPR050583">
    <property type="entry name" value="Mycobacterial_A85_antigen"/>
</dbReference>
<dbReference type="SUPFAM" id="SSF53474">
    <property type="entry name" value="alpha/beta-Hydrolases"/>
    <property type="match status" value="2"/>
</dbReference>
<proteinExistence type="predicted"/>
<sequence>MNTFIKRSGVGILILLIVGIGIFYYTKTPPYQDLSHFSKVFNRKKSFRVYLPEGYGDFTSKKYPVIYYFHGWGGRHYEDSANLAYDLIGKLVDKYQIILVMPNGRMEESNPRPYNMGYHEHMVYEAQMKDYFTELTGYIDSKYRTLDNRCGRGLMGFSMGGMMSFYLSGKYPDKIGAAVNMSGSTEFYIGTPRNYTFYPLKYTFTNLSDVPLRFHNSSHGELSGLNEEVNNGVVWEGNSTYEYWQFNGGHEIDKPGRTDSFEKALVFIVDYLQKCIPRKESWSHYDLYDNFEVWDYNVESDKNQPGFLFLSNVSKNGFGFYTNQWLPNGPTLGNVQTTVTTGPIYEPATIYFIKDYSRKDGEIHNRHLKSNINGRLQFEFDGEGHEIGIYQQGGGSKLTFVDYTVGENGKMLWEGENKLSLKIVNLGEAVEENEVIIVNVDSGDESVIFEPSSIKGIVDHNGNVNIPPIMVHCNKKPPKDGSPFGVKVHLKLQLDNTIFENVFSVPIFFDVPIFENLAIDDGRFIKDTIVGVGNGDGMVSPGEEIMIYADGRRTQLYYDDPYIIGEKLFDEALPAIWQTDGITFSSIIRISENCPKGHQLKLLAKSETKSNNPISRSVTWGRIYLVVGK</sequence>
<protein>
    <recommendedName>
        <fullName evidence="4">Esterase</fullName>
    </recommendedName>
</protein>
<dbReference type="RefSeq" id="WP_106660413.1">
    <property type="nucleotide sequence ID" value="NZ_PJEO01000050.1"/>
</dbReference>
<dbReference type="Gene3D" id="3.40.50.1820">
    <property type="entry name" value="alpha/beta hydrolase"/>
    <property type="match status" value="1"/>
</dbReference>
<dbReference type="Pfam" id="PF00756">
    <property type="entry name" value="Esterase"/>
    <property type="match status" value="1"/>
</dbReference>
<dbReference type="InterPro" id="IPR029058">
    <property type="entry name" value="AB_hydrolase_fold"/>
</dbReference>
<name>A0A2N3HHJ6_9FLAO</name>
<keyword evidence="1" id="KW-0812">Transmembrane</keyword>
<evidence type="ECO:0000256" key="1">
    <source>
        <dbReference type="SAM" id="Phobius"/>
    </source>
</evidence>
<dbReference type="AlphaFoldDB" id="A0A2N3HHJ6"/>
<dbReference type="InterPro" id="IPR000801">
    <property type="entry name" value="Esterase-like"/>
</dbReference>
<dbReference type="PANTHER" id="PTHR48098">
    <property type="entry name" value="ENTEROCHELIN ESTERASE-RELATED"/>
    <property type="match status" value="1"/>
</dbReference>
<accession>A0A2N3HHJ6</accession>
<dbReference type="GO" id="GO:0016747">
    <property type="term" value="F:acyltransferase activity, transferring groups other than amino-acyl groups"/>
    <property type="evidence" value="ECO:0007669"/>
    <property type="project" value="TreeGrafter"/>
</dbReference>
<dbReference type="Proteomes" id="UP000233435">
    <property type="component" value="Unassembled WGS sequence"/>
</dbReference>
<keyword evidence="1" id="KW-0472">Membrane</keyword>
<dbReference type="OrthoDB" id="176168at2"/>
<organism evidence="2 3">
    <name type="scientific">Confluentibacter flavum</name>
    <dbReference type="NCBI Taxonomy" id="1909700"/>
    <lineage>
        <taxon>Bacteria</taxon>
        <taxon>Pseudomonadati</taxon>
        <taxon>Bacteroidota</taxon>
        <taxon>Flavobacteriia</taxon>
        <taxon>Flavobacteriales</taxon>
        <taxon>Flavobacteriaceae</taxon>
        <taxon>Confluentibacter</taxon>
    </lineage>
</organism>